<comment type="caution">
    <text evidence="1">The sequence shown here is derived from an EMBL/GenBank/DDBJ whole genome shotgun (WGS) entry which is preliminary data.</text>
</comment>
<proteinExistence type="predicted"/>
<name>A0ABN9SII9_9DINO</name>
<reference evidence="1" key="1">
    <citation type="submission" date="2023-10" db="EMBL/GenBank/DDBJ databases">
        <authorList>
            <person name="Chen Y."/>
            <person name="Shah S."/>
            <person name="Dougan E. K."/>
            <person name="Thang M."/>
            <person name="Chan C."/>
        </authorList>
    </citation>
    <scope>NUCLEOTIDE SEQUENCE [LARGE SCALE GENOMIC DNA]</scope>
</reference>
<sequence>AEKLSSYRFEVAMFVKSIRLSDRYVCGPQLVRALGPRVRNAVESCPSINDVDRVDEDGRLVGWETVFNYVLDKLDYASLNDTGLLAEEFFLEIARNSGETFQDWAARFEKKERELLTQLQAIDPDVKEVIAKPLRTWWFLRKSRLAPVLRGEVAATAGGDFNFAKTYKTLLTRFPAESLADLDGKTKRERALCENDADDDEHETGGEMEEIYEMVEQLINFADADDDDDEEAADLEADNEVFAQFRQAGRSLKEGDFGVLAKVEDVDKIDEYGSRGHAASPR</sequence>
<keyword evidence="2" id="KW-1185">Reference proteome</keyword>
<dbReference type="Proteomes" id="UP001189429">
    <property type="component" value="Unassembled WGS sequence"/>
</dbReference>
<dbReference type="EMBL" id="CAUYUJ010011314">
    <property type="protein sequence ID" value="CAK0831533.1"/>
    <property type="molecule type" value="Genomic_DNA"/>
</dbReference>
<feature type="non-terminal residue" evidence="1">
    <location>
        <position position="1"/>
    </location>
</feature>
<evidence type="ECO:0000313" key="2">
    <source>
        <dbReference type="Proteomes" id="UP001189429"/>
    </source>
</evidence>
<organism evidence="1 2">
    <name type="scientific">Prorocentrum cordatum</name>
    <dbReference type="NCBI Taxonomy" id="2364126"/>
    <lineage>
        <taxon>Eukaryota</taxon>
        <taxon>Sar</taxon>
        <taxon>Alveolata</taxon>
        <taxon>Dinophyceae</taxon>
        <taxon>Prorocentrales</taxon>
        <taxon>Prorocentraceae</taxon>
        <taxon>Prorocentrum</taxon>
    </lineage>
</organism>
<evidence type="ECO:0000313" key="1">
    <source>
        <dbReference type="EMBL" id="CAK0831533.1"/>
    </source>
</evidence>
<gene>
    <name evidence="1" type="ORF">PCOR1329_LOCUS29831</name>
</gene>
<accession>A0ABN9SII9</accession>
<protein>
    <submittedName>
        <fullName evidence="1">Uncharacterized protein</fullName>
    </submittedName>
</protein>